<sequence length="97" mass="10748">MRNEPTSSSTSTTIPATNKIKISGPDTNIVKSQTKSIREIDHSIRSQFRIGFYESLPLLGVEDFCVSFQYEILHGLLLVCVLVHVEKVQQLAAVGDT</sequence>
<reference evidence="2 3" key="1">
    <citation type="submission" date="2021-06" db="EMBL/GenBank/DDBJ databases">
        <title>Caerostris extrusa draft genome.</title>
        <authorList>
            <person name="Kono N."/>
            <person name="Arakawa K."/>
        </authorList>
    </citation>
    <scope>NUCLEOTIDE SEQUENCE [LARGE SCALE GENOMIC DNA]</scope>
</reference>
<feature type="region of interest" description="Disordered" evidence="1">
    <location>
        <begin position="1"/>
        <end position="20"/>
    </location>
</feature>
<proteinExistence type="predicted"/>
<dbReference type="AlphaFoldDB" id="A0AAV4RMI1"/>
<evidence type="ECO:0000313" key="2">
    <source>
        <dbReference type="EMBL" id="GIY22126.1"/>
    </source>
</evidence>
<organism evidence="2 3">
    <name type="scientific">Caerostris extrusa</name>
    <name type="common">Bark spider</name>
    <name type="synonym">Caerostris bankana</name>
    <dbReference type="NCBI Taxonomy" id="172846"/>
    <lineage>
        <taxon>Eukaryota</taxon>
        <taxon>Metazoa</taxon>
        <taxon>Ecdysozoa</taxon>
        <taxon>Arthropoda</taxon>
        <taxon>Chelicerata</taxon>
        <taxon>Arachnida</taxon>
        <taxon>Araneae</taxon>
        <taxon>Araneomorphae</taxon>
        <taxon>Entelegynae</taxon>
        <taxon>Araneoidea</taxon>
        <taxon>Araneidae</taxon>
        <taxon>Caerostris</taxon>
    </lineage>
</organism>
<protein>
    <submittedName>
        <fullName evidence="2">Uncharacterized protein</fullName>
    </submittedName>
</protein>
<name>A0AAV4RMI1_CAEEX</name>
<gene>
    <name evidence="2" type="ORF">CEXT_385311</name>
</gene>
<dbReference type="EMBL" id="BPLR01008106">
    <property type="protein sequence ID" value="GIY22126.1"/>
    <property type="molecule type" value="Genomic_DNA"/>
</dbReference>
<evidence type="ECO:0000313" key="3">
    <source>
        <dbReference type="Proteomes" id="UP001054945"/>
    </source>
</evidence>
<feature type="compositionally biased region" description="Low complexity" evidence="1">
    <location>
        <begin position="1"/>
        <end position="13"/>
    </location>
</feature>
<evidence type="ECO:0000256" key="1">
    <source>
        <dbReference type="SAM" id="MobiDB-lite"/>
    </source>
</evidence>
<comment type="caution">
    <text evidence="2">The sequence shown here is derived from an EMBL/GenBank/DDBJ whole genome shotgun (WGS) entry which is preliminary data.</text>
</comment>
<accession>A0AAV4RMI1</accession>
<keyword evidence="3" id="KW-1185">Reference proteome</keyword>
<dbReference type="Proteomes" id="UP001054945">
    <property type="component" value="Unassembled WGS sequence"/>
</dbReference>